<comment type="similarity">
    <text evidence="2">Belongs to the ABC transporter superfamily.</text>
</comment>
<dbReference type="InterPro" id="IPR017871">
    <property type="entry name" value="ABC_transporter-like_CS"/>
</dbReference>
<dbReference type="InterPro" id="IPR003593">
    <property type="entry name" value="AAA+_ATPase"/>
</dbReference>
<evidence type="ECO:0000256" key="2">
    <source>
        <dbReference type="ARBA" id="ARBA00005417"/>
    </source>
</evidence>
<dbReference type="RefSeq" id="WP_344311915.1">
    <property type="nucleotide sequence ID" value="NZ_BAAANY010000015.1"/>
</dbReference>
<dbReference type="NCBIfam" id="TIGR01727">
    <property type="entry name" value="oligo_HPY"/>
    <property type="match status" value="1"/>
</dbReference>
<dbReference type="PROSITE" id="PS50893">
    <property type="entry name" value="ABC_TRANSPORTER_2"/>
    <property type="match status" value="1"/>
</dbReference>
<dbReference type="PANTHER" id="PTHR43297">
    <property type="entry name" value="OLIGOPEPTIDE TRANSPORT ATP-BINDING PROTEIN APPD"/>
    <property type="match status" value="1"/>
</dbReference>
<dbReference type="PROSITE" id="PS00211">
    <property type="entry name" value="ABC_TRANSPORTER_1"/>
    <property type="match status" value="1"/>
</dbReference>
<dbReference type="Pfam" id="PF00005">
    <property type="entry name" value="ABC_tran"/>
    <property type="match status" value="1"/>
</dbReference>
<keyword evidence="6 9" id="KW-0067">ATP-binding</keyword>
<dbReference type="SMART" id="SM00382">
    <property type="entry name" value="AAA"/>
    <property type="match status" value="1"/>
</dbReference>
<comment type="subcellular location">
    <subcellularLocation>
        <location evidence="1">Cell membrane</location>
        <topology evidence="1">Peripheral membrane protein</topology>
    </subcellularLocation>
</comment>
<evidence type="ECO:0000256" key="4">
    <source>
        <dbReference type="ARBA" id="ARBA00022475"/>
    </source>
</evidence>
<dbReference type="GO" id="GO:0005524">
    <property type="term" value="F:ATP binding"/>
    <property type="evidence" value="ECO:0007669"/>
    <property type="project" value="UniProtKB-KW"/>
</dbReference>
<gene>
    <name evidence="9" type="ORF">GCM10009765_41500</name>
</gene>
<evidence type="ECO:0000256" key="3">
    <source>
        <dbReference type="ARBA" id="ARBA00022448"/>
    </source>
</evidence>
<sequence length="322" mass="34880">MTAPLLDVRDLRVSFQQGKNLLRAVDGLTYTVDAGQALAIVGESGSGKTMGVRALLGLLPPGGKVESGQAWFGGTDLLAARPEQVRRVRGREVAMVFQNAMQALNPTVTLQRQLTEHLRWHRICGRSEAVERAAQALADVGIPEPRRRLRMYPFQLSGGMRQRAMIAMAMVTRPRLLIADEPTTAVDVTVQRQIIDLLGRLRDEGTAIVMITHDLGVARALCDDLLVMYAGHAVERGPTVEVVSAPLHPYTRGLVGCSVQVGTSGRPLRPIAGNPPELVLLPAGCPFQPRCPEADGPACDRDQLLVRAADGRKAACWRVDGR</sequence>
<organism evidence="9 10">
    <name type="scientific">Fodinicola feengrottensis</name>
    <dbReference type="NCBI Taxonomy" id="435914"/>
    <lineage>
        <taxon>Bacteria</taxon>
        <taxon>Bacillati</taxon>
        <taxon>Actinomycetota</taxon>
        <taxon>Actinomycetes</taxon>
        <taxon>Mycobacteriales</taxon>
        <taxon>Fodinicola</taxon>
    </lineage>
</organism>
<dbReference type="EMBL" id="BAAANY010000015">
    <property type="protein sequence ID" value="GAA1687713.1"/>
    <property type="molecule type" value="Genomic_DNA"/>
</dbReference>
<evidence type="ECO:0000256" key="5">
    <source>
        <dbReference type="ARBA" id="ARBA00022741"/>
    </source>
</evidence>
<proteinExistence type="inferred from homology"/>
<dbReference type="InterPro" id="IPR050388">
    <property type="entry name" value="ABC_Ni/Peptide_Import"/>
</dbReference>
<evidence type="ECO:0000256" key="1">
    <source>
        <dbReference type="ARBA" id="ARBA00004202"/>
    </source>
</evidence>
<evidence type="ECO:0000259" key="8">
    <source>
        <dbReference type="PROSITE" id="PS50893"/>
    </source>
</evidence>
<feature type="domain" description="ABC transporter" evidence="8">
    <location>
        <begin position="8"/>
        <end position="255"/>
    </location>
</feature>
<evidence type="ECO:0000256" key="7">
    <source>
        <dbReference type="ARBA" id="ARBA00023136"/>
    </source>
</evidence>
<dbReference type="Gene3D" id="3.40.50.300">
    <property type="entry name" value="P-loop containing nucleotide triphosphate hydrolases"/>
    <property type="match status" value="1"/>
</dbReference>
<dbReference type="PANTHER" id="PTHR43297:SF2">
    <property type="entry name" value="DIPEPTIDE TRANSPORT ATP-BINDING PROTEIN DPPD"/>
    <property type="match status" value="1"/>
</dbReference>
<dbReference type="InterPro" id="IPR003439">
    <property type="entry name" value="ABC_transporter-like_ATP-bd"/>
</dbReference>
<keyword evidence="7" id="KW-0472">Membrane</keyword>
<dbReference type="Proteomes" id="UP001500618">
    <property type="component" value="Unassembled WGS sequence"/>
</dbReference>
<comment type="caution">
    <text evidence="9">The sequence shown here is derived from an EMBL/GenBank/DDBJ whole genome shotgun (WGS) entry which is preliminary data.</text>
</comment>
<dbReference type="InterPro" id="IPR027417">
    <property type="entry name" value="P-loop_NTPase"/>
</dbReference>
<dbReference type="Pfam" id="PF08352">
    <property type="entry name" value="oligo_HPY"/>
    <property type="match status" value="1"/>
</dbReference>
<keyword evidence="10" id="KW-1185">Reference proteome</keyword>
<protein>
    <submittedName>
        <fullName evidence="9">ABC transporter ATP-binding protein</fullName>
    </submittedName>
</protein>
<name>A0ABN2HGV3_9ACTN</name>
<keyword evidence="3" id="KW-0813">Transport</keyword>
<reference evidence="9 10" key="1">
    <citation type="journal article" date="2019" name="Int. J. Syst. Evol. Microbiol.">
        <title>The Global Catalogue of Microorganisms (GCM) 10K type strain sequencing project: providing services to taxonomists for standard genome sequencing and annotation.</title>
        <authorList>
            <consortium name="The Broad Institute Genomics Platform"/>
            <consortium name="The Broad Institute Genome Sequencing Center for Infectious Disease"/>
            <person name="Wu L."/>
            <person name="Ma J."/>
        </authorList>
    </citation>
    <scope>NUCLEOTIDE SEQUENCE [LARGE SCALE GENOMIC DNA]</scope>
    <source>
        <strain evidence="9 10">JCM 14718</strain>
    </source>
</reference>
<dbReference type="CDD" id="cd03257">
    <property type="entry name" value="ABC_NikE_OppD_transporters"/>
    <property type="match status" value="1"/>
</dbReference>
<dbReference type="SUPFAM" id="SSF52540">
    <property type="entry name" value="P-loop containing nucleoside triphosphate hydrolases"/>
    <property type="match status" value="1"/>
</dbReference>
<accession>A0ABN2HGV3</accession>
<keyword evidence="4" id="KW-1003">Cell membrane</keyword>
<keyword evidence="5" id="KW-0547">Nucleotide-binding</keyword>
<evidence type="ECO:0000313" key="10">
    <source>
        <dbReference type="Proteomes" id="UP001500618"/>
    </source>
</evidence>
<dbReference type="InterPro" id="IPR013563">
    <property type="entry name" value="Oligopep_ABC_C"/>
</dbReference>
<evidence type="ECO:0000313" key="9">
    <source>
        <dbReference type="EMBL" id="GAA1687713.1"/>
    </source>
</evidence>
<evidence type="ECO:0000256" key="6">
    <source>
        <dbReference type="ARBA" id="ARBA00022840"/>
    </source>
</evidence>